<evidence type="ECO:0000313" key="3">
    <source>
        <dbReference type="Proteomes" id="UP000298030"/>
    </source>
</evidence>
<proteinExistence type="predicted"/>
<organism evidence="2 3">
    <name type="scientific">Coprinellus micaceus</name>
    <name type="common">Glistening ink-cap mushroom</name>
    <name type="synonym">Coprinus micaceus</name>
    <dbReference type="NCBI Taxonomy" id="71717"/>
    <lineage>
        <taxon>Eukaryota</taxon>
        <taxon>Fungi</taxon>
        <taxon>Dikarya</taxon>
        <taxon>Basidiomycota</taxon>
        <taxon>Agaricomycotina</taxon>
        <taxon>Agaricomycetes</taxon>
        <taxon>Agaricomycetidae</taxon>
        <taxon>Agaricales</taxon>
        <taxon>Agaricineae</taxon>
        <taxon>Psathyrellaceae</taxon>
        <taxon>Coprinellus</taxon>
    </lineage>
</organism>
<dbReference type="AlphaFoldDB" id="A0A4Y7SV23"/>
<evidence type="ECO:0000256" key="1">
    <source>
        <dbReference type="SAM" id="MobiDB-lite"/>
    </source>
</evidence>
<sequence>MQRYTCDACHRARVWPVGNPNLCDVSQAQTASSRETWGPSAQRMDSERRSTFGMTCLLFDRAGRLPLTGHFSLLKTTSRATKTNCRKGRRSWKGRCPRQRRRFPMDKGVRRRLNSVAAHPKAPSSHSPPRLTYSRRSIKLSSVILSYDTRSFCTGTQRAFGGLDMTNHCISSPAALRPTVGPSLRTKTLWVLLGTSFV</sequence>
<keyword evidence="3" id="KW-1185">Reference proteome</keyword>
<gene>
    <name evidence="2" type="ORF">FA13DRAFT_1156346</name>
</gene>
<feature type="region of interest" description="Disordered" evidence="1">
    <location>
        <begin position="113"/>
        <end position="132"/>
    </location>
</feature>
<dbReference type="Proteomes" id="UP000298030">
    <property type="component" value="Unassembled WGS sequence"/>
</dbReference>
<dbReference type="EMBL" id="QPFP01000056">
    <property type="protein sequence ID" value="TEB25468.1"/>
    <property type="molecule type" value="Genomic_DNA"/>
</dbReference>
<feature type="compositionally biased region" description="Low complexity" evidence="1">
    <location>
        <begin position="115"/>
        <end position="129"/>
    </location>
</feature>
<comment type="caution">
    <text evidence="2">The sequence shown here is derived from an EMBL/GenBank/DDBJ whole genome shotgun (WGS) entry which is preliminary data.</text>
</comment>
<reference evidence="2 3" key="1">
    <citation type="journal article" date="2019" name="Nat. Ecol. Evol.">
        <title>Megaphylogeny resolves global patterns of mushroom evolution.</title>
        <authorList>
            <person name="Varga T."/>
            <person name="Krizsan K."/>
            <person name="Foldi C."/>
            <person name="Dima B."/>
            <person name="Sanchez-Garcia M."/>
            <person name="Sanchez-Ramirez S."/>
            <person name="Szollosi G.J."/>
            <person name="Szarkandi J.G."/>
            <person name="Papp V."/>
            <person name="Albert L."/>
            <person name="Andreopoulos W."/>
            <person name="Angelini C."/>
            <person name="Antonin V."/>
            <person name="Barry K.W."/>
            <person name="Bougher N.L."/>
            <person name="Buchanan P."/>
            <person name="Buyck B."/>
            <person name="Bense V."/>
            <person name="Catcheside P."/>
            <person name="Chovatia M."/>
            <person name="Cooper J."/>
            <person name="Damon W."/>
            <person name="Desjardin D."/>
            <person name="Finy P."/>
            <person name="Geml J."/>
            <person name="Haridas S."/>
            <person name="Hughes K."/>
            <person name="Justo A."/>
            <person name="Karasinski D."/>
            <person name="Kautmanova I."/>
            <person name="Kiss B."/>
            <person name="Kocsube S."/>
            <person name="Kotiranta H."/>
            <person name="LaButti K.M."/>
            <person name="Lechner B.E."/>
            <person name="Liimatainen K."/>
            <person name="Lipzen A."/>
            <person name="Lukacs Z."/>
            <person name="Mihaltcheva S."/>
            <person name="Morgado L.N."/>
            <person name="Niskanen T."/>
            <person name="Noordeloos M.E."/>
            <person name="Ohm R.A."/>
            <person name="Ortiz-Santana B."/>
            <person name="Ovrebo C."/>
            <person name="Racz N."/>
            <person name="Riley R."/>
            <person name="Savchenko A."/>
            <person name="Shiryaev A."/>
            <person name="Soop K."/>
            <person name="Spirin V."/>
            <person name="Szebenyi C."/>
            <person name="Tomsovsky M."/>
            <person name="Tulloss R.E."/>
            <person name="Uehling J."/>
            <person name="Grigoriev I.V."/>
            <person name="Vagvolgyi C."/>
            <person name="Papp T."/>
            <person name="Martin F.M."/>
            <person name="Miettinen O."/>
            <person name="Hibbett D.S."/>
            <person name="Nagy L.G."/>
        </authorList>
    </citation>
    <scope>NUCLEOTIDE SEQUENCE [LARGE SCALE GENOMIC DNA]</scope>
    <source>
        <strain evidence="2 3">FP101781</strain>
    </source>
</reference>
<evidence type="ECO:0000313" key="2">
    <source>
        <dbReference type="EMBL" id="TEB25468.1"/>
    </source>
</evidence>
<protein>
    <submittedName>
        <fullName evidence="2">Uncharacterized protein</fullName>
    </submittedName>
</protein>
<accession>A0A4Y7SV23</accession>
<name>A0A4Y7SV23_COPMI</name>